<evidence type="ECO:0000313" key="14">
    <source>
        <dbReference type="Proteomes" id="UP001153620"/>
    </source>
</evidence>
<dbReference type="GO" id="GO:0008013">
    <property type="term" value="F:beta-catenin binding"/>
    <property type="evidence" value="ECO:0007669"/>
    <property type="project" value="TreeGrafter"/>
</dbReference>
<feature type="domain" description="Cadherin" evidence="12">
    <location>
        <begin position="434"/>
        <end position="514"/>
    </location>
</feature>
<dbReference type="GO" id="GO:0005912">
    <property type="term" value="C:adherens junction"/>
    <property type="evidence" value="ECO:0007669"/>
    <property type="project" value="TreeGrafter"/>
</dbReference>
<organism evidence="13 14">
    <name type="scientific">Chironomus riparius</name>
    <dbReference type="NCBI Taxonomy" id="315576"/>
    <lineage>
        <taxon>Eukaryota</taxon>
        <taxon>Metazoa</taxon>
        <taxon>Ecdysozoa</taxon>
        <taxon>Arthropoda</taxon>
        <taxon>Hexapoda</taxon>
        <taxon>Insecta</taxon>
        <taxon>Pterygota</taxon>
        <taxon>Neoptera</taxon>
        <taxon>Endopterygota</taxon>
        <taxon>Diptera</taxon>
        <taxon>Nematocera</taxon>
        <taxon>Chironomoidea</taxon>
        <taxon>Chironomidae</taxon>
        <taxon>Chironominae</taxon>
        <taxon>Chironomus</taxon>
    </lineage>
</organism>
<accession>A0A9P0NNG4</accession>
<dbReference type="FunFam" id="2.60.40.60:FF:000033">
    <property type="entry name" value="FAT atypical cadherin 1"/>
    <property type="match status" value="1"/>
</dbReference>
<dbReference type="CDD" id="cd11304">
    <property type="entry name" value="Cadherin_repeat"/>
    <property type="match status" value="10"/>
</dbReference>
<evidence type="ECO:0000256" key="3">
    <source>
        <dbReference type="ARBA" id="ARBA00022692"/>
    </source>
</evidence>
<dbReference type="PANTHER" id="PTHR24027:SF422">
    <property type="entry name" value="CADHERIN DOMAIN-CONTAINING PROTEIN"/>
    <property type="match status" value="1"/>
</dbReference>
<sequence>MDPNNGVITIKSTEGQFFDRELYEKHYLTVEARDNIGEGNRNTVPLIITIQDVNDEIPTFLQRKYETRLLENRRTFETVLQVEARDADVNGTRNSEIFYDIIDGEFRPNFTIDSKSGIVKLRGPIDFEKLTLSHNKKKTSVAQISLIIQATDGGNPPLSSNVPVIIYVEDQNDFAPRFERFSYETAIMENLEPGTPTMTVKAVDLDGSAPNNLVYYRIIDGALDKFVIGSDTGTISIANGASLDPDLSDPKRLNYLLTIAALDGGIGDQQLSSNCIVNISIIDVNNKSPVFNEMQTVYIKENTAVGTYVFKLMATDSDNDATLRYFFDSEMSEAKNENGVIIKQQEYDYMQAFDLNANDGLIRVVKILDREKIETLKIGVVVEDIASVNGKQVAMTTLNFIIEDENDNNPKFQKPFYRRSVMENSQIGSNILNVVATDADKNKSLIYELEGPEEILNLVHLDAVSGEILVQEKIDHEIFEWVNFTVRAIDSGVPQRTSLVDVFIQVIDENDNQPYFITEFQNLSIYENQPIGTQIAVIEADDADSGDYGKITFLLDRLSSHGKFSIDPDTGVLKIADKIDREQKSSYMIVIEIWDNYQFGAASGESRNAFKQFYIKILDENDQTPVIEFPSQKEPSCISITEFHDIKEIVTPIRASDADDPTSPNGQVRFDLRGGTGADMFYIKQTDPWNANVFARHKLNKKYGNYSLNIDIRDLGNPPRSTDLKLDICVQDFNDHAPFFVSPINNYTIRIAENATVGQVITQVVAKDEDVGLNALIKYRLKHDLFGNYKSFMIDEHSGLITLKVVLNREKQKLYEIRVEAYDQGIPKELSSDLDLIIYVHSVNNYEPSFLVQSISVNFTEHVQPGIEKRKLPDTVDRDEVDDLDDDPTTVCYFIIYGNDDELFYLDRATHILSVRKELDREKKQNYSLIIKATENCLEPPMPLNVSSIEINRITSSKLRKAKSETNRFTELLNLGPNDLDVENYDELMAGSDSLIADDPTLVKVVVLIQDINDNPPKFTKKVFTGGVSTSADFGTEIMKLKASDPDVGVNAKLSFFQVGKTLRTLAEGLDTIKDPSFIIEKDTGSVKLNFDPQKEMKGYFDFTVIVKDKDGFNDTAHVYIYLLREDQRVKFVLRQQSFELRERIDQFREHFSNITKAIVNVDDFKVHENKDGTVDRTKTDLYLHLVNKNDNSIIEVSEVLRLVDQNIEKLDVLFKEFNVLDTQASEALVLQAEFGNAQMIIWLVMINLAMGALLIIVITLCLSQRTNYRRELKAARVNSYVPTDTGKIAAAAAARVPNTNKHSTEGSNPIWLKAYENEWFKNDDSYSQTSSTGHDSLDENVLVNNDYDESKLADENFIKTISTSKEFNGLHTQNNLIKHLNMYQHIEKLTNGTIIAKKLETTEL</sequence>
<feature type="domain" description="Cadherin" evidence="12">
    <location>
        <begin position="1041"/>
        <end position="1130"/>
    </location>
</feature>
<dbReference type="SUPFAM" id="SSF49313">
    <property type="entry name" value="Cadherin-like"/>
    <property type="match status" value="10"/>
</dbReference>
<keyword evidence="8 11" id="KW-1133">Transmembrane helix</keyword>
<dbReference type="GO" id="GO:0007163">
    <property type="term" value="P:establishment or maintenance of cell polarity"/>
    <property type="evidence" value="ECO:0007669"/>
    <property type="project" value="UniProtKB-ARBA"/>
</dbReference>
<proteinExistence type="predicted"/>
<dbReference type="InterPro" id="IPR039808">
    <property type="entry name" value="Cadherin"/>
</dbReference>
<feature type="domain" description="Cadherin" evidence="12">
    <location>
        <begin position="764"/>
        <end position="848"/>
    </location>
</feature>
<dbReference type="PROSITE" id="PS00232">
    <property type="entry name" value="CADHERIN_1"/>
    <property type="match status" value="3"/>
</dbReference>
<feature type="transmembrane region" description="Helical" evidence="11">
    <location>
        <begin position="1240"/>
        <end position="1264"/>
    </location>
</feature>
<evidence type="ECO:0000256" key="7">
    <source>
        <dbReference type="ARBA" id="ARBA00022889"/>
    </source>
</evidence>
<evidence type="ECO:0000256" key="1">
    <source>
        <dbReference type="ARBA" id="ARBA00004251"/>
    </source>
</evidence>
<reference evidence="13" key="1">
    <citation type="submission" date="2022-01" db="EMBL/GenBank/DDBJ databases">
        <authorList>
            <person name="King R."/>
        </authorList>
    </citation>
    <scope>NUCLEOTIDE SEQUENCE</scope>
</reference>
<evidence type="ECO:0000256" key="10">
    <source>
        <dbReference type="ARBA" id="ARBA00023180"/>
    </source>
</evidence>
<dbReference type="GO" id="GO:0008104">
    <property type="term" value="P:intracellular protein localization"/>
    <property type="evidence" value="ECO:0007669"/>
    <property type="project" value="UniProtKB-ARBA"/>
</dbReference>
<dbReference type="FunFam" id="2.60.40.60:FF:000118">
    <property type="entry name" value="protocadherin Fat 4"/>
    <property type="match status" value="1"/>
</dbReference>
<dbReference type="PRINTS" id="PR00205">
    <property type="entry name" value="CADHERIN"/>
</dbReference>
<dbReference type="GO" id="GO:0005509">
    <property type="term" value="F:calcium ion binding"/>
    <property type="evidence" value="ECO:0007669"/>
    <property type="project" value="InterPro"/>
</dbReference>
<dbReference type="GO" id="GO:0000902">
    <property type="term" value="P:cell morphogenesis"/>
    <property type="evidence" value="ECO:0007669"/>
    <property type="project" value="TreeGrafter"/>
</dbReference>
<dbReference type="Gene3D" id="2.60.40.60">
    <property type="entry name" value="Cadherins"/>
    <property type="match status" value="10"/>
</dbReference>
<keyword evidence="6" id="KW-0106">Calcium</keyword>
<dbReference type="GO" id="GO:0044331">
    <property type="term" value="P:cell-cell adhesion mediated by cadherin"/>
    <property type="evidence" value="ECO:0007669"/>
    <property type="project" value="TreeGrafter"/>
</dbReference>
<evidence type="ECO:0000256" key="9">
    <source>
        <dbReference type="ARBA" id="ARBA00023136"/>
    </source>
</evidence>
<dbReference type="FunFam" id="2.60.40.60:FF:000116">
    <property type="entry name" value="Dachsous cadherin-related 2"/>
    <property type="match status" value="1"/>
</dbReference>
<dbReference type="PANTHER" id="PTHR24027">
    <property type="entry name" value="CADHERIN-23"/>
    <property type="match status" value="1"/>
</dbReference>
<dbReference type="GO" id="GO:0016477">
    <property type="term" value="P:cell migration"/>
    <property type="evidence" value="ECO:0007669"/>
    <property type="project" value="TreeGrafter"/>
</dbReference>
<keyword evidence="2" id="KW-1003">Cell membrane</keyword>
<evidence type="ECO:0000256" key="5">
    <source>
        <dbReference type="ARBA" id="ARBA00022737"/>
    </source>
</evidence>
<reference evidence="13" key="2">
    <citation type="submission" date="2022-10" db="EMBL/GenBank/DDBJ databases">
        <authorList>
            <consortium name="ENA_rothamsted_submissions"/>
            <consortium name="culmorum"/>
            <person name="King R."/>
        </authorList>
    </citation>
    <scope>NUCLEOTIDE SEQUENCE</scope>
</reference>
<keyword evidence="7" id="KW-0130">Cell adhesion</keyword>
<dbReference type="GO" id="GO:0045296">
    <property type="term" value="F:cadherin binding"/>
    <property type="evidence" value="ECO:0007669"/>
    <property type="project" value="TreeGrafter"/>
</dbReference>
<evidence type="ECO:0000256" key="8">
    <source>
        <dbReference type="ARBA" id="ARBA00022989"/>
    </source>
</evidence>
<evidence type="ECO:0000256" key="4">
    <source>
        <dbReference type="ARBA" id="ARBA00022729"/>
    </source>
</evidence>
<dbReference type="OrthoDB" id="5814089at2759"/>
<evidence type="ECO:0000256" key="11">
    <source>
        <dbReference type="SAM" id="Phobius"/>
    </source>
</evidence>
<feature type="domain" description="Cadherin" evidence="12">
    <location>
        <begin position="879"/>
        <end position="1017"/>
    </location>
</feature>
<dbReference type="InterPro" id="IPR002126">
    <property type="entry name" value="Cadherin-like_dom"/>
</dbReference>
<dbReference type="InterPro" id="IPR020894">
    <property type="entry name" value="Cadherin_CS"/>
</dbReference>
<dbReference type="FunFam" id="2.60.40.60:FF:000020">
    <property type="entry name" value="Dachsous cadherin-related 1b"/>
    <property type="match status" value="1"/>
</dbReference>
<dbReference type="GO" id="GO:0007043">
    <property type="term" value="P:cell-cell junction assembly"/>
    <property type="evidence" value="ECO:0007669"/>
    <property type="project" value="TreeGrafter"/>
</dbReference>
<dbReference type="SMART" id="SM00112">
    <property type="entry name" value="CA"/>
    <property type="match status" value="9"/>
</dbReference>
<dbReference type="GO" id="GO:0016342">
    <property type="term" value="C:catenin complex"/>
    <property type="evidence" value="ECO:0007669"/>
    <property type="project" value="TreeGrafter"/>
</dbReference>
<dbReference type="GO" id="GO:0016339">
    <property type="term" value="P:calcium-dependent cell-cell adhesion via plasma membrane cell adhesion molecules"/>
    <property type="evidence" value="ECO:0007669"/>
    <property type="project" value="TreeGrafter"/>
</dbReference>
<dbReference type="Pfam" id="PF00028">
    <property type="entry name" value="Cadherin"/>
    <property type="match status" value="8"/>
</dbReference>
<keyword evidence="9 11" id="KW-0472">Membrane</keyword>
<evidence type="ECO:0000256" key="6">
    <source>
        <dbReference type="ARBA" id="ARBA00022837"/>
    </source>
</evidence>
<keyword evidence="4" id="KW-0732">Signal</keyword>
<dbReference type="FunFam" id="2.60.40.60:FF:000306">
    <property type="entry name" value="Cadherin 23"/>
    <property type="match status" value="1"/>
</dbReference>
<keyword evidence="3 11" id="KW-0812">Transmembrane</keyword>
<keyword evidence="14" id="KW-1185">Reference proteome</keyword>
<feature type="domain" description="Cadherin" evidence="12">
    <location>
        <begin position="312"/>
        <end position="410"/>
    </location>
</feature>
<comment type="subcellular location">
    <subcellularLocation>
        <location evidence="1">Cell membrane</location>
        <topology evidence="1">Single-pass type I membrane protein</topology>
    </subcellularLocation>
</comment>
<dbReference type="GO" id="GO:0007156">
    <property type="term" value="P:homophilic cell adhesion via plasma membrane adhesion molecules"/>
    <property type="evidence" value="ECO:0007669"/>
    <property type="project" value="InterPro"/>
</dbReference>
<feature type="domain" description="Cadherin" evidence="12">
    <location>
        <begin position="653"/>
        <end position="738"/>
    </location>
</feature>
<feature type="domain" description="Cadherin" evidence="12">
    <location>
        <begin position="82"/>
        <end position="176"/>
    </location>
</feature>
<name>A0A9P0NNG4_9DIPT</name>
<dbReference type="GO" id="GO:0034332">
    <property type="term" value="P:adherens junction organization"/>
    <property type="evidence" value="ECO:0007669"/>
    <property type="project" value="TreeGrafter"/>
</dbReference>
<dbReference type="InterPro" id="IPR015919">
    <property type="entry name" value="Cadherin-like_sf"/>
</dbReference>
<dbReference type="FunFam" id="2.60.40.60:FF:000345">
    <property type="entry name" value="Cadherin 2"/>
    <property type="match status" value="1"/>
</dbReference>
<gene>
    <name evidence="13" type="ORF">CHIRRI_LOCUS10243</name>
</gene>
<evidence type="ECO:0000313" key="13">
    <source>
        <dbReference type="EMBL" id="CAH1728018.1"/>
    </source>
</evidence>
<evidence type="ECO:0000259" key="12">
    <source>
        <dbReference type="SMART" id="SM00112"/>
    </source>
</evidence>
<dbReference type="Proteomes" id="UP001153620">
    <property type="component" value="Chromosome 3"/>
</dbReference>
<dbReference type="EMBL" id="OU895879">
    <property type="protein sequence ID" value="CAH1728018.1"/>
    <property type="molecule type" value="Genomic_DNA"/>
</dbReference>
<keyword evidence="10" id="KW-0325">Glycoprotein</keyword>
<feature type="domain" description="Cadherin" evidence="12">
    <location>
        <begin position="200"/>
        <end position="289"/>
    </location>
</feature>
<keyword evidence="5" id="KW-0677">Repeat</keyword>
<dbReference type="GO" id="GO:0001736">
    <property type="term" value="P:establishment of planar polarity"/>
    <property type="evidence" value="ECO:0007669"/>
    <property type="project" value="UniProtKB-ARBA"/>
</dbReference>
<protein>
    <recommendedName>
        <fullName evidence="12">Cadherin domain-containing protein</fullName>
    </recommendedName>
</protein>
<feature type="domain" description="Cadherin" evidence="12">
    <location>
        <begin position="538"/>
        <end position="625"/>
    </location>
</feature>
<evidence type="ECO:0000256" key="2">
    <source>
        <dbReference type="ARBA" id="ARBA00022475"/>
    </source>
</evidence>